<evidence type="ECO:0000256" key="8">
    <source>
        <dbReference type="ARBA" id="ARBA00023047"/>
    </source>
</evidence>
<feature type="signal peptide" evidence="15">
    <location>
        <begin position="1"/>
        <end position="24"/>
    </location>
</feature>
<keyword evidence="3" id="KW-0813">Transport</keyword>
<dbReference type="Gene3D" id="3.30.1950.10">
    <property type="entry name" value="wza like domain"/>
    <property type="match status" value="1"/>
</dbReference>
<dbReference type="Gene3D" id="3.10.560.10">
    <property type="entry name" value="Outer membrane lipoprotein wza domain like"/>
    <property type="match status" value="2"/>
</dbReference>
<keyword evidence="4" id="KW-1134">Transmembrane beta strand</keyword>
<dbReference type="InterPro" id="IPR003715">
    <property type="entry name" value="Poly_export_N"/>
</dbReference>
<keyword evidence="12" id="KW-0564">Palmitate</keyword>
<dbReference type="Pfam" id="PF22461">
    <property type="entry name" value="SLBB_2"/>
    <property type="match status" value="2"/>
</dbReference>
<evidence type="ECO:0000256" key="4">
    <source>
        <dbReference type="ARBA" id="ARBA00022452"/>
    </source>
</evidence>
<evidence type="ECO:0000256" key="10">
    <source>
        <dbReference type="ARBA" id="ARBA00023114"/>
    </source>
</evidence>
<evidence type="ECO:0000313" key="18">
    <source>
        <dbReference type="EMBL" id="MDQ8193796.1"/>
    </source>
</evidence>
<evidence type="ECO:0000256" key="11">
    <source>
        <dbReference type="ARBA" id="ARBA00023136"/>
    </source>
</evidence>
<evidence type="ECO:0000256" key="14">
    <source>
        <dbReference type="ARBA" id="ARBA00023288"/>
    </source>
</evidence>
<feature type="chain" id="PRO_5045134682" evidence="15">
    <location>
        <begin position="25"/>
        <end position="337"/>
    </location>
</feature>
<dbReference type="InterPro" id="IPR054765">
    <property type="entry name" value="SLBB_dom"/>
</dbReference>
<sequence length="337" mass="37963">MISRGLIVIFILLNVLCSNLSAQADASEKAQTPVSWRERYTLGPGDVVNIRFYGRGELDRPGVRIAPDGTISYLQVNSLKVNELTIDELRTTLEGALREYHRDPRLIITPWELKSKRYVILGKVMDKGVFTLDRPITLLEAIARSRGIETGLFEQSTVEIADLDRSFIIRNGERLDVDFAKLYFEGDLSQNVYLEPQDYIYLASNLSNEYFVLGSVAQPGAQGFSNRASVISAVTRREGFTEGSWQDRVLVVRGSMSDPELFVVNVKAILAGSEPDFPLEPGDIVYVNDRPWYKAEQILDTALQNFLKSATSTWVNENVPDGITNPWFKRTGWKDSE</sequence>
<gene>
    <name evidence="18" type="ORF">QEH59_05140</name>
</gene>
<comment type="caution">
    <text evidence="18">The sequence shown here is derived from an EMBL/GenBank/DDBJ whole genome shotgun (WGS) entry which is preliminary data.</text>
</comment>
<comment type="similarity">
    <text evidence="2">Belongs to the BexD/CtrA/VexA family.</text>
</comment>
<dbReference type="PANTHER" id="PTHR33619">
    <property type="entry name" value="POLYSACCHARIDE EXPORT PROTEIN GFCE-RELATED"/>
    <property type="match status" value="1"/>
</dbReference>
<accession>A0ABU1AG35</accession>
<keyword evidence="13" id="KW-0998">Cell outer membrane</keyword>
<dbReference type="InterPro" id="IPR049712">
    <property type="entry name" value="Poly_export"/>
</dbReference>
<evidence type="ECO:0000256" key="6">
    <source>
        <dbReference type="ARBA" id="ARBA00022692"/>
    </source>
</evidence>
<keyword evidence="5" id="KW-0762">Sugar transport</keyword>
<dbReference type="PANTHER" id="PTHR33619:SF3">
    <property type="entry name" value="POLYSACCHARIDE EXPORT PROTEIN GFCE-RELATED"/>
    <property type="match status" value="1"/>
</dbReference>
<evidence type="ECO:0000256" key="1">
    <source>
        <dbReference type="ARBA" id="ARBA00004571"/>
    </source>
</evidence>
<keyword evidence="14" id="KW-0449">Lipoprotein</keyword>
<protein>
    <submittedName>
        <fullName evidence="18">Polysaccharide biosynthesis/export family protein</fullName>
    </submittedName>
</protein>
<evidence type="ECO:0000256" key="2">
    <source>
        <dbReference type="ARBA" id="ARBA00009450"/>
    </source>
</evidence>
<feature type="domain" description="SLBB" evidence="17">
    <location>
        <begin position="116"/>
        <end position="201"/>
    </location>
</feature>
<evidence type="ECO:0000313" key="19">
    <source>
        <dbReference type="Proteomes" id="UP001243717"/>
    </source>
</evidence>
<keyword evidence="7 15" id="KW-0732">Signal</keyword>
<dbReference type="RefSeq" id="WP_308984283.1">
    <property type="nucleotide sequence ID" value="NZ_JARXIC010000006.1"/>
</dbReference>
<evidence type="ECO:0000256" key="7">
    <source>
        <dbReference type="ARBA" id="ARBA00022729"/>
    </source>
</evidence>
<name>A0ABU1AG35_9BACT</name>
<dbReference type="Proteomes" id="UP001243717">
    <property type="component" value="Unassembled WGS sequence"/>
</dbReference>
<reference evidence="18 19" key="1">
    <citation type="submission" date="2023-04" db="EMBL/GenBank/DDBJ databases">
        <title>A novel bacteria isolated from coastal sediment.</title>
        <authorList>
            <person name="Liu X.-J."/>
            <person name="Du Z.-J."/>
        </authorList>
    </citation>
    <scope>NUCLEOTIDE SEQUENCE [LARGE SCALE GENOMIC DNA]</scope>
    <source>
        <strain evidence="18 19">SDUM461004</strain>
    </source>
</reference>
<feature type="domain" description="Polysaccharide export protein N-terminal" evidence="16">
    <location>
        <begin position="38"/>
        <end position="108"/>
    </location>
</feature>
<evidence type="ECO:0000256" key="15">
    <source>
        <dbReference type="SAM" id="SignalP"/>
    </source>
</evidence>
<evidence type="ECO:0000256" key="5">
    <source>
        <dbReference type="ARBA" id="ARBA00022597"/>
    </source>
</evidence>
<evidence type="ECO:0000259" key="17">
    <source>
        <dbReference type="Pfam" id="PF22461"/>
    </source>
</evidence>
<keyword evidence="10" id="KW-0626">Porin</keyword>
<evidence type="ECO:0000259" key="16">
    <source>
        <dbReference type="Pfam" id="PF02563"/>
    </source>
</evidence>
<keyword evidence="8" id="KW-0625">Polysaccharide transport</keyword>
<organism evidence="18 19">
    <name type="scientific">Thalassobacterium sedimentorum</name>
    <dbReference type="NCBI Taxonomy" id="3041258"/>
    <lineage>
        <taxon>Bacteria</taxon>
        <taxon>Pseudomonadati</taxon>
        <taxon>Verrucomicrobiota</taxon>
        <taxon>Opitutia</taxon>
        <taxon>Puniceicoccales</taxon>
        <taxon>Coraliomargaritaceae</taxon>
        <taxon>Thalassobacterium</taxon>
    </lineage>
</organism>
<dbReference type="Pfam" id="PF02563">
    <property type="entry name" value="Poly_export"/>
    <property type="match status" value="1"/>
</dbReference>
<keyword evidence="6" id="KW-0812">Transmembrane</keyword>
<dbReference type="EMBL" id="JARXIC010000006">
    <property type="protein sequence ID" value="MDQ8193796.1"/>
    <property type="molecule type" value="Genomic_DNA"/>
</dbReference>
<keyword evidence="19" id="KW-1185">Reference proteome</keyword>
<keyword evidence="9" id="KW-0406">Ion transport</keyword>
<evidence type="ECO:0000256" key="9">
    <source>
        <dbReference type="ARBA" id="ARBA00023065"/>
    </source>
</evidence>
<evidence type="ECO:0000256" key="12">
    <source>
        <dbReference type="ARBA" id="ARBA00023139"/>
    </source>
</evidence>
<evidence type="ECO:0000256" key="13">
    <source>
        <dbReference type="ARBA" id="ARBA00023237"/>
    </source>
</evidence>
<keyword evidence="11" id="KW-0472">Membrane</keyword>
<comment type="subcellular location">
    <subcellularLocation>
        <location evidence="1">Cell outer membrane</location>
        <topology evidence="1">Multi-pass membrane protein</topology>
    </subcellularLocation>
</comment>
<evidence type="ECO:0000256" key="3">
    <source>
        <dbReference type="ARBA" id="ARBA00022448"/>
    </source>
</evidence>
<proteinExistence type="inferred from homology"/>
<feature type="domain" description="SLBB" evidence="17">
    <location>
        <begin position="210"/>
        <end position="287"/>
    </location>
</feature>